<accession>A0A453C4K1</accession>
<reference evidence="2" key="2">
    <citation type="journal article" date="2017" name="Nat. Plants">
        <title>The Aegilops tauschii genome reveals multiple impacts of transposons.</title>
        <authorList>
            <person name="Zhao G."/>
            <person name="Zou C."/>
            <person name="Li K."/>
            <person name="Wang K."/>
            <person name="Li T."/>
            <person name="Gao L."/>
            <person name="Zhang X."/>
            <person name="Wang H."/>
            <person name="Yang Z."/>
            <person name="Liu X."/>
            <person name="Jiang W."/>
            <person name="Mao L."/>
            <person name="Kong X."/>
            <person name="Jiao Y."/>
            <person name="Jia J."/>
        </authorList>
    </citation>
    <scope>NUCLEOTIDE SEQUENCE [LARGE SCALE GENOMIC DNA]</scope>
    <source>
        <strain evidence="2">cv. AL8/78</strain>
    </source>
</reference>
<evidence type="ECO:0000313" key="2">
    <source>
        <dbReference type="Proteomes" id="UP000015105"/>
    </source>
</evidence>
<reference evidence="1" key="4">
    <citation type="submission" date="2019-03" db="UniProtKB">
        <authorList>
            <consortium name="EnsemblPlants"/>
        </authorList>
    </citation>
    <scope>IDENTIFICATION</scope>
</reference>
<organism evidence="1 2">
    <name type="scientific">Aegilops tauschii subsp. strangulata</name>
    <name type="common">Goatgrass</name>
    <dbReference type="NCBI Taxonomy" id="200361"/>
    <lineage>
        <taxon>Eukaryota</taxon>
        <taxon>Viridiplantae</taxon>
        <taxon>Streptophyta</taxon>
        <taxon>Embryophyta</taxon>
        <taxon>Tracheophyta</taxon>
        <taxon>Spermatophyta</taxon>
        <taxon>Magnoliopsida</taxon>
        <taxon>Liliopsida</taxon>
        <taxon>Poales</taxon>
        <taxon>Poaceae</taxon>
        <taxon>BOP clade</taxon>
        <taxon>Pooideae</taxon>
        <taxon>Triticodae</taxon>
        <taxon>Triticeae</taxon>
        <taxon>Triticinae</taxon>
        <taxon>Aegilops</taxon>
    </lineage>
</organism>
<reference evidence="1" key="3">
    <citation type="journal article" date="2017" name="Nature">
        <title>Genome sequence of the progenitor of the wheat D genome Aegilops tauschii.</title>
        <authorList>
            <person name="Luo M.C."/>
            <person name="Gu Y.Q."/>
            <person name="Puiu D."/>
            <person name="Wang H."/>
            <person name="Twardziok S.O."/>
            <person name="Deal K.R."/>
            <person name="Huo N."/>
            <person name="Zhu T."/>
            <person name="Wang L."/>
            <person name="Wang Y."/>
            <person name="McGuire P.E."/>
            <person name="Liu S."/>
            <person name="Long H."/>
            <person name="Ramasamy R.K."/>
            <person name="Rodriguez J.C."/>
            <person name="Van S.L."/>
            <person name="Yuan L."/>
            <person name="Wang Z."/>
            <person name="Xia Z."/>
            <person name="Xiao L."/>
            <person name="Anderson O.D."/>
            <person name="Ouyang S."/>
            <person name="Liang Y."/>
            <person name="Zimin A.V."/>
            <person name="Pertea G."/>
            <person name="Qi P."/>
            <person name="Bennetzen J.L."/>
            <person name="Dai X."/>
            <person name="Dawson M.W."/>
            <person name="Muller H.G."/>
            <person name="Kugler K."/>
            <person name="Rivarola-Duarte L."/>
            <person name="Spannagl M."/>
            <person name="Mayer K.F.X."/>
            <person name="Lu F.H."/>
            <person name="Bevan M.W."/>
            <person name="Leroy P."/>
            <person name="Li P."/>
            <person name="You F.M."/>
            <person name="Sun Q."/>
            <person name="Liu Z."/>
            <person name="Lyons E."/>
            <person name="Wicker T."/>
            <person name="Salzberg S.L."/>
            <person name="Devos K.M."/>
            <person name="Dvorak J."/>
        </authorList>
    </citation>
    <scope>NUCLEOTIDE SEQUENCE [LARGE SCALE GENOMIC DNA]</scope>
    <source>
        <strain evidence="1">cv. AL8/78</strain>
    </source>
</reference>
<evidence type="ECO:0000313" key="1">
    <source>
        <dbReference type="EnsemblPlants" id="AET2Gv20733500.11"/>
    </source>
</evidence>
<sequence length="84" mass="9414">MADWEWSVPSHCEEMIHGQSGMVTCARRPTLILDLERGMWPTMPEDAEELFGNVIIRGPKKQPTTDAWTNHASPFLQSICGEGS</sequence>
<keyword evidence="2" id="KW-1185">Reference proteome</keyword>
<reference evidence="2" key="1">
    <citation type="journal article" date="2014" name="Science">
        <title>Ancient hybridizations among the ancestral genomes of bread wheat.</title>
        <authorList>
            <consortium name="International Wheat Genome Sequencing Consortium,"/>
            <person name="Marcussen T."/>
            <person name="Sandve S.R."/>
            <person name="Heier L."/>
            <person name="Spannagl M."/>
            <person name="Pfeifer M."/>
            <person name="Jakobsen K.S."/>
            <person name="Wulff B.B."/>
            <person name="Steuernagel B."/>
            <person name="Mayer K.F."/>
            <person name="Olsen O.A."/>
        </authorList>
    </citation>
    <scope>NUCLEOTIDE SEQUENCE [LARGE SCALE GENOMIC DNA]</scope>
    <source>
        <strain evidence="2">cv. AL8/78</strain>
    </source>
</reference>
<dbReference type="Proteomes" id="UP000015105">
    <property type="component" value="Chromosome 2D"/>
</dbReference>
<proteinExistence type="predicted"/>
<reference evidence="1" key="5">
    <citation type="journal article" date="2021" name="G3 (Bethesda)">
        <title>Aegilops tauschii genome assembly Aet v5.0 features greater sequence contiguity and improved annotation.</title>
        <authorList>
            <person name="Wang L."/>
            <person name="Zhu T."/>
            <person name="Rodriguez J.C."/>
            <person name="Deal K.R."/>
            <person name="Dubcovsky J."/>
            <person name="McGuire P.E."/>
            <person name="Lux T."/>
            <person name="Spannagl M."/>
            <person name="Mayer K.F.X."/>
            <person name="Baldrich P."/>
            <person name="Meyers B.C."/>
            <person name="Huo N."/>
            <person name="Gu Y.Q."/>
            <person name="Zhou H."/>
            <person name="Devos K.M."/>
            <person name="Bennetzen J.L."/>
            <person name="Unver T."/>
            <person name="Budak H."/>
            <person name="Gulick P.J."/>
            <person name="Galiba G."/>
            <person name="Kalapos B."/>
            <person name="Nelson D.R."/>
            <person name="Li P."/>
            <person name="You F.M."/>
            <person name="Luo M.C."/>
            <person name="Dvorak J."/>
        </authorList>
    </citation>
    <scope>NUCLEOTIDE SEQUENCE [LARGE SCALE GENOMIC DNA]</scope>
    <source>
        <strain evidence="1">cv. AL8/78</strain>
    </source>
</reference>
<name>A0A453C4K1_AEGTS</name>
<dbReference type="AlphaFoldDB" id="A0A453C4K1"/>
<protein>
    <submittedName>
        <fullName evidence="1">Uncharacterized protein</fullName>
    </submittedName>
</protein>
<dbReference type="Gramene" id="AET2Gv20733500.11">
    <property type="protein sequence ID" value="AET2Gv20733500.11"/>
    <property type="gene ID" value="AET2Gv20733500"/>
</dbReference>
<dbReference type="EnsemblPlants" id="AET2Gv20733500.11">
    <property type="protein sequence ID" value="AET2Gv20733500.11"/>
    <property type="gene ID" value="AET2Gv20733500"/>
</dbReference>